<protein>
    <submittedName>
        <fullName evidence="7">ABC transporter permease</fullName>
    </submittedName>
</protein>
<comment type="subcellular location">
    <subcellularLocation>
        <location evidence="1">Cell membrane</location>
        <topology evidence="1">Multi-pass membrane protein</topology>
    </subcellularLocation>
</comment>
<dbReference type="Proteomes" id="UP000606172">
    <property type="component" value="Unassembled WGS sequence"/>
</dbReference>
<feature type="transmembrane region" description="Helical" evidence="6">
    <location>
        <begin position="87"/>
        <end position="110"/>
    </location>
</feature>
<dbReference type="PANTHER" id="PTHR43370">
    <property type="entry name" value="SUGAR ABC TRANSPORTER INTEGRAL MEMBRANE PROTEIN-RELATED"/>
    <property type="match status" value="1"/>
</dbReference>
<keyword evidence="4 6" id="KW-1133">Transmembrane helix</keyword>
<accession>A0A919RIU4</accession>
<dbReference type="Pfam" id="PF02653">
    <property type="entry name" value="BPD_transp_2"/>
    <property type="match status" value="1"/>
</dbReference>
<evidence type="ECO:0000313" key="8">
    <source>
        <dbReference type="Proteomes" id="UP000606172"/>
    </source>
</evidence>
<keyword evidence="8" id="KW-1185">Reference proteome</keyword>
<sequence>MGDFLVTCLQAATPIWLAALAGMYAQRAGVVHLGLEGLLVSGAFAATATAVGTGSIVLALAAAVAVNLVLSALFWVLTTYFKANVMIVGLGLSLTAAGATGYALVVVFGSEAAIRSPIGLPRPFDGLSGPLAPLGDLSIVTFAAVVLSWFAWWSIRRTRAGLRLSACGSDPFAAKSAGVPVERYRLAALLIGGFLCALAGAELSLAQVQSFSDGISQGRGYLAFAAVLLGGVAPVGVSVASLFFGLAAALGIQSQVDFNDALPPQFVLMAPYVVTIVAISVTALANRRRGRQQTVIMERTL</sequence>
<comment type="caution">
    <text evidence="7">The sequence shown here is derived from an EMBL/GenBank/DDBJ whole genome shotgun (WGS) entry which is preliminary data.</text>
</comment>
<name>A0A919RIU4_9ACTN</name>
<feature type="transmembrane region" description="Helical" evidence="6">
    <location>
        <begin position="266"/>
        <end position="285"/>
    </location>
</feature>
<reference evidence="7" key="1">
    <citation type="submission" date="2021-01" db="EMBL/GenBank/DDBJ databases">
        <title>Whole genome shotgun sequence of Sinosporangium siamense NBRC 109515.</title>
        <authorList>
            <person name="Komaki H."/>
            <person name="Tamura T."/>
        </authorList>
    </citation>
    <scope>NUCLEOTIDE SEQUENCE</scope>
    <source>
        <strain evidence="7">NBRC 109515</strain>
    </source>
</reference>
<gene>
    <name evidence="7" type="ORF">Ssi02_30170</name>
</gene>
<dbReference type="AlphaFoldDB" id="A0A919RIU4"/>
<evidence type="ECO:0000256" key="3">
    <source>
        <dbReference type="ARBA" id="ARBA00022692"/>
    </source>
</evidence>
<evidence type="ECO:0000256" key="2">
    <source>
        <dbReference type="ARBA" id="ARBA00022475"/>
    </source>
</evidence>
<evidence type="ECO:0000256" key="1">
    <source>
        <dbReference type="ARBA" id="ARBA00004651"/>
    </source>
</evidence>
<dbReference type="PANTHER" id="PTHR43370:SF1">
    <property type="entry name" value="GUANOSINE ABC TRANSPORTER PERMEASE PROTEIN NUPQ"/>
    <property type="match status" value="1"/>
</dbReference>
<dbReference type="GO" id="GO:0022857">
    <property type="term" value="F:transmembrane transporter activity"/>
    <property type="evidence" value="ECO:0007669"/>
    <property type="project" value="InterPro"/>
</dbReference>
<proteinExistence type="predicted"/>
<evidence type="ECO:0000256" key="4">
    <source>
        <dbReference type="ARBA" id="ARBA00022989"/>
    </source>
</evidence>
<feature type="transmembrane region" description="Helical" evidence="6">
    <location>
        <begin position="31"/>
        <end position="51"/>
    </location>
</feature>
<dbReference type="RefSeq" id="WP_204025826.1">
    <property type="nucleotide sequence ID" value="NZ_BOOW01000018.1"/>
</dbReference>
<keyword evidence="2" id="KW-1003">Cell membrane</keyword>
<feature type="transmembrane region" description="Helical" evidence="6">
    <location>
        <begin position="220"/>
        <end position="246"/>
    </location>
</feature>
<dbReference type="InterPro" id="IPR001851">
    <property type="entry name" value="ABC_transp_permease"/>
</dbReference>
<keyword evidence="3 6" id="KW-0812">Transmembrane</keyword>
<feature type="transmembrane region" description="Helical" evidence="6">
    <location>
        <begin position="131"/>
        <end position="155"/>
    </location>
</feature>
<dbReference type="EMBL" id="BOOW01000018">
    <property type="protein sequence ID" value="GII92786.1"/>
    <property type="molecule type" value="Genomic_DNA"/>
</dbReference>
<feature type="transmembrane region" description="Helical" evidence="6">
    <location>
        <begin position="58"/>
        <end position="81"/>
    </location>
</feature>
<keyword evidence="5 6" id="KW-0472">Membrane</keyword>
<evidence type="ECO:0000256" key="5">
    <source>
        <dbReference type="ARBA" id="ARBA00023136"/>
    </source>
</evidence>
<dbReference type="CDD" id="cd06580">
    <property type="entry name" value="TM_PBP1_transp_TpRbsC_like"/>
    <property type="match status" value="1"/>
</dbReference>
<dbReference type="GO" id="GO:0005886">
    <property type="term" value="C:plasma membrane"/>
    <property type="evidence" value="ECO:0007669"/>
    <property type="project" value="UniProtKB-SubCell"/>
</dbReference>
<evidence type="ECO:0000313" key="7">
    <source>
        <dbReference type="EMBL" id="GII92786.1"/>
    </source>
</evidence>
<organism evidence="7 8">
    <name type="scientific">Sinosporangium siamense</name>
    <dbReference type="NCBI Taxonomy" id="1367973"/>
    <lineage>
        <taxon>Bacteria</taxon>
        <taxon>Bacillati</taxon>
        <taxon>Actinomycetota</taxon>
        <taxon>Actinomycetes</taxon>
        <taxon>Streptosporangiales</taxon>
        <taxon>Streptosporangiaceae</taxon>
        <taxon>Sinosporangium</taxon>
    </lineage>
</organism>
<evidence type="ECO:0000256" key="6">
    <source>
        <dbReference type="SAM" id="Phobius"/>
    </source>
</evidence>